<dbReference type="Pfam" id="PF00149">
    <property type="entry name" value="Metallophos"/>
    <property type="match status" value="1"/>
</dbReference>
<dbReference type="PANTHER" id="PTHR36492:SF2">
    <property type="entry name" value="[ACYL-CARRIER-PROTEIN] PHOSPHODIESTERASE PPTH"/>
    <property type="match status" value="1"/>
</dbReference>
<evidence type="ECO:0000256" key="1">
    <source>
        <dbReference type="SAM" id="MobiDB-lite"/>
    </source>
</evidence>
<comment type="caution">
    <text evidence="3">The sequence shown here is derived from an EMBL/GenBank/DDBJ whole genome shotgun (WGS) entry which is preliminary data.</text>
</comment>
<organism evidence="3 4">
    <name type="scientific">Nocardiopsis aegyptia</name>
    <dbReference type="NCBI Taxonomy" id="220378"/>
    <lineage>
        <taxon>Bacteria</taxon>
        <taxon>Bacillati</taxon>
        <taxon>Actinomycetota</taxon>
        <taxon>Actinomycetes</taxon>
        <taxon>Streptosporangiales</taxon>
        <taxon>Nocardiopsidaceae</taxon>
        <taxon>Nocardiopsis</taxon>
    </lineage>
</organism>
<dbReference type="AlphaFoldDB" id="A0A7Z0JD97"/>
<dbReference type="SUPFAM" id="SSF56300">
    <property type="entry name" value="Metallo-dependent phosphatases"/>
    <property type="match status" value="1"/>
</dbReference>
<dbReference type="InterPro" id="IPR052963">
    <property type="entry name" value="Pantetheine_PDE"/>
</dbReference>
<dbReference type="CDD" id="cd00838">
    <property type="entry name" value="MPP_superfamily"/>
    <property type="match status" value="1"/>
</dbReference>
<dbReference type="InterPro" id="IPR029052">
    <property type="entry name" value="Metallo-depent_PP-like"/>
</dbReference>
<name>A0A7Z0JD97_9ACTN</name>
<dbReference type="GO" id="GO:0016787">
    <property type="term" value="F:hydrolase activity"/>
    <property type="evidence" value="ECO:0007669"/>
    <property type="project" value="InterPro"/>
</dbReference>
<dbReference type="EMBL" id="JACCFS010000001">
    <property type="protein sequence ID" value="NYJ37817.1"/>
    <property type="molecule type" value="Genomic_DNA"/>
</dbReference>
<accession>A0A7Z0JD97</accession>
<evidence type="ECO:0000313" key="3">
    <source>
        <dbReference type="EMBL" id="NYJ37817.1"/>
    </source>
</evidence>
<proteinExistence type="predicted"/>
<dbReference type="Gene3D" id="3.60.21.10">
    <property type="match status" value="1"/>
</dbReference>
<evidence type="ECO:0000259" key="2">
    <source>
        <dbReference type="Pfam" id="PF00149"/>
    </source>
</evidence>
<gene>
    <name evidence="3" type="ORF">HNR10_005698</name>
</gene>
<reference evidence="3 4" key="1">
    <citation type="submission" date="2020-07" db="EMBL/GenBank/DDBJ databases">
        <title>Sequencing the genomes of 1000 actinobacteria strains.</title>
        <authorList>
            <person name="Klenk H.-P."/>
        </authorList>
    </citation>
    <scope>NUCLEOTIDE SEQUENCE [LARGE SCALE GENOMIC DNA]</scope>
    <source>
        <strain evidence="3 4">DSM 44442</strain>
    </source>
</reference>
<dbReference type="PANTHER" id="PTHR36492">
    <property type="match status" value="1"/>
</dbReference>
<feature type="region of interest" description="Disordered" evidence="1">
    <location>
        <begin position="253"/>
        <end position="273"/>
    </location>
</feature>
<feature type="compositionally biased region" description="Pro residues" evidence="1">
    <location>
        <begin position="260"/>
        <end position="273"/>
    </location>
</feature>
<dbReference type="Proteomes" id="UP000572051">
    <property type="component" value="Unassembled WGS sequence"/>
</dbReference>
<protein>
    <submittedName>
        <fullName evidence="3">3',5'-cyclic AMP phosphodiesterase CpdA</fullName>
    </submittedName>
</protein>
<dbReference type="InterPro" id="IPR004843">
    <property type="entry name" value="Calcineurin-like_PHP"/>
</dbReference>
<keyword evidence="4" id="KW-1185">Reference proteome</keyword>
<feature type="domain" description="Calcineurin-like phosphoesterase" evidence="2">
    <location>
        <begin position="1"/>
        <end position="236"/>
    </location>
</feature>
<dbReference type="RefSeq" id="WP_179828863.1">
    <property type="nucleotide sequence ID" value="NZ_JACCFS010000001.1"/>
</dbReference>
<sequence>MSLVAISDLHVRHLENRAFTEALRPESDDDWLLVAGDVAETAGDILWAMDLLSKRFSTVVWVPGNHDLWTVPADPVQLRGEARYEYLVNALRDLGVHTPEDPYPTWHGPDGPVVVAPLFLLYDHTFRPEGTSTKEEALAVAHASGVVCTDEYLLHPDPHPGRDAWCRDRLASTRARLDALPEDIPTVLVNHWPLVREPTRILRYPEFAQWCGTEETADWHTRYRARAVVYGHLHIPRTIVVDDVPHIEVSLGYPREWGPRPQPPRGPRPVLPG</sequence>
<evidence type="ECO:0000313" key="4">
    <source>
        <dbReference type="Proteomes" id="UP000572051"/>
    </source>
</evidence>